<organism evidence="2 3">
    <name type="scientific">Richelia intracellularis HH01</name>
    <dbReference type="NCBI Taxonomy" id="1165094"/>
    <lineage>
        <taxon>Bacteria</taxon>
        <taxon>Bacillati</taxon>
        <taxon>Cyanobacteriota</taxon>
        <taxon>Cyanophyceae</taxon>
        <taxon>Nostocales</taxon>
        <taxon>Nostocaceae</taxon>
        <taxon>Richelia</taxon>
    </lineage>
</organism>
<dbReference type="GO" id="GO:0046464">
    <property type="term" value="P:acylglycerol catabolic process"/>
    <property type="evidence" value="ECO:0007669"/>
    <property type="project" value="TreeGrafter"/>
</dbReference>
<dbReference type="InterPro" id="IPR050266">
    <property type="entry name" value="AB_hydrolase_sf"/>
</dbReference>
<dbReference type="PRINTS" id="PR00111">
    <property type="entry name" value="ABHYDROLASE"/>
</dbReference>
<dbReference type="Gene3D" id="3.40.50.1820">
    <property type="entry name" value="alpha/beta hydrolase"/>
    <property type="match status" value="1"/>
</dbReference>
<dbReference type="InterPro" id="IPR000073">
    <property type="entry name" value="AB_hydrolase_1"/>
</dbReference>
<evidence type="ECO:0000313" key="2">
    <source>
        <dbReference type="EMBL" id="CCH68206.1"/>
    </source>
</evidence>
<dbReference type="Proteomes" id="UP000053051">
    <property type="component" value="Unassembled WGS sequence"/>
</dbReference>
<reference evidence="2 3" key="1">
    <citation type="submission" date="2012-05" db="EMBL/GenBank/DDBJ databases">
        <authorList>
            <person name="Hilton J."/>
        </authorList>
    </citation>
    <scope>NUCLEOTIDE SEQUENCE [LARGE SCALE GENOMIC DNA]</scope>
    <source>
        <strain evidence="2 3">HH01</strain>
    </source>
</reference>
<keyword evidence="3" id="KW-1185">Reference proteome</keyword>
<dbReference type="GO" id="GO:0047372">
    <property type="term" value="F:monoacylglycerol lipase activity"/>
    <property type="evidence" value="ECO:0007669"/>
    <property type="project" value="TreeGrafter"/>
</dbReference>
<dbReference type="PANTHER" id="PTHR43798:SF33">
    <property type="entry name" value="HYDROLASE, PUTATIVE (AFU_ORTHOLOGUE AFUA_2G14860)-RELATED"/>
    <property type="match status" value="1"/>
</dbReference>
<name>M1X6K3_9NOST</name>
<dbReference type="InterPro" id="IPR029058">
    <property type="entry name" value="AB_hydrolase_fold"/>
</dbReference>
<dbReference type="AlphaFoldDB" id="M1X6K3"/>
<evidence type="ECO:0000259" key="1">
    <source>
        <dbReference type="Pfam" id="PF00561"/>
    </source>
</evidence>
<dbReference type="PANTHER" id="PTHR43798">
    <property type="entry name" value="MONOACYLGLYCEROL LIPASE"/>
    <property type="match status" value="1"/>
</dbReference>
<dbReference type="GO" id="GO:0016020">
    <property type="term" value="C:membrane"/>
    <property type="evidence" value="ECO:0007669"/>
    <property type="project" value="TreeGrafter"/>
</dbReference>
<sequence>MMPLLAKTNLVIRVDNRGVGRSSLPTHPYLMKDLAGDISALLEYLQIQKVSVIGHSMGAQIAQVLTSNYSEKVKNLILLSSWKEANSIFHNIIDTWGELPKILDYQQYQKVILPWLFTDKFLSSPQAFARIIKIAVNYSFRPNPQSLYYQSQAILNSSISGGMSTISCPTLVMVGRQDILTPVAFSQQLLQFIPQAELRIIDHCGHGLLIESPHTVASNILDFLARTSVTNI</sequence>
<feature type="domain" description="AB hydrolase-1" evidence="1">
    <location>
        <begin position="1"/>
        <end position="213"/>
    </location>
</feature>
<evidence type="ECO:0000313" key="3">
    <source>
        <dbReference type="Proteomes" id="UP000053051"/>
    </source>
</evidence>
<reference evidence="3" key="2">
    <citation type="submission" date="2016-01" db="EMBL/GenBank/DDBJ databases">
        <title>Diatom-associated endosymboitic cyanobacterium lacks core nitrogen metabolism enzymes.</title>
        <authorList>
            <person name="Hilton J.A."/>
            <person name="Foster R.A."/>
            <person name="Tripp H.J."/>
            <person name="Carter B.J."/>
            <person name="Zehr J.P."/>
            <person name="Villareal T.A."/>
        </authorList>
    </citation>
    <scope>NUCLEOTIDE SEQUENCE [LARGE SCALE GENOMIC DNA]</scope>
    <source>
        <strain evidence="3">HH01</strain>
    </source>
</reference>
<dbReference type="EMBL" id="CAIY01000082">
    <property type="protein sequence ID" value="CCH68206.1"/>
    <property type="molecule type" value="Genomic_DNA"/>
</dbReference>
<comment type="caution">
    <text evidence="2">The sequence shown here is derived from an EMBL/GenBank/DDBJ whole genome shotgun (WGS) entry which is preliminary data.</text>
</comment>
<dbReference type="SUPFAM" id="SSF53474">
    <property type="entry name" value="alpha/beta-Hydrolases"/>
    <property type="match status" value="1"/>
</dbReference>
<dbReference type="Pfam" id="PF00561">
    <property type="entry name" value="Abhydrolase_1"/>
    <property type="match status" value="1"/>
</dbReference>
<gene>
    <name evidence="2" type="ORF">RINTHH_20510</name>
</gene>
<dbReference type="STRING" id="1165094.RINTHH_20510"/>
<proteinExistence type="predicted"/>
<accession>M1X6K3</accession>
<protein>
    <submittedName>
        <fullName evidence="2">Lipolytic enzyme</fullName>
    </submittedName>
</protein>